<feature type="compositionally biased region" description="Low complexity" evidence="1">
    <location>
        <begin position="1"/>
        <end position="19"/>
    </location>
</feature>
<dbReference type="Proteomes" id="UP000591131">
    <property type="component" value="Unassembled WGS sequence"/>
</dbReference>
<gene>
    <name evidence="2" type="ORF">FOL47_000445</name>
</gene>
<reference evidence="2 3" key="1">
    <citation type="submission" date="2020-04" db="EMBL/GenBank/DDBJ databases">
        <title>Perkinsus chesapeaki whole genome sequence.</title>
        <authorList>
            <person name="Bogema D.R."/>
        </authorList>
    </citation>
    <scope>NUCLEOTIDE SEQUENCE [LARGE SCALE GENOMIC DNA]</scope>
    <source>
        <strain evidence="2">ATCC PRA-425</strain>
    </source>
</reference>
<accession>A0A7J6KVN9</accession>
<dbReference type="OrthoDB" id="6077919at2759"/>
<evidence type="ECO:0000256" key="1">
    <source>
        <dbReference type="SAM" id="MobiDB-lite"/>
    </source>
</evidence>
<feature type="region of interest" description="Disordered" evidence="1">
    <location>
        <begin position="1"/>
        <end position="25"/>
    </location>
</feature>
<name>A0A7J6KVN9_PERCH</name>
<proteinExistence type="predicted"/>
<dbReference type="AlphaFoldDB" id="A0A7J6KVN9"/>
<protein>
    <submittedName>
        <fullName evidence="2">Uncharacterized protein</fullName>
    </submittedName>
</protein>
<dbReference type="EMBL" id="JAAPAO010001070">
    <property type="protein sequence ID" value="KAF4651393.1"/>
    <property type="molecule type" value="Genomic_DNA"/>
</dbReference>
<keyword evidence="3" id="KW-1185">Reference proteome</keyword>
<sequence>MTASDTTMTSSASTSSHTSLPPPFQGRADESIVEFLTRYGLCVRANGWDETKACWKLSTCLTGRALQVYLSFDEAYRGNYNTIRIALLCHLIKPPYQAAAEFRDRHLEPGESVDTLLYDLNKLYSEAHFVTPSADKGLPEFDKFVKPNTDANYHRDMILKVMEALPSHIASHLRVMQFTTVDEVTRQARIELATHPYEPVNN</sequence>
<evidence type="ECO:0000313" key="3">
    <source>
        <dbReference type="Proteomes" id="UP000591131"/>
    </source>
</evidence>
<comment type="caution">
    <text evidence="2">The sequence shown here is derived from an EMBL/GenBank/DDBJ whole genome shotgun (WGS) entry which is preliminary data.</text>
</comment>
<organism evidence="2 3">
    <name type="scientific">Perkinsus chesapeaki</name>
    <name type="common">Clam parasite</name>
    <name type="synonym">Perkinsus andrewsi</name>
    <dbReference type="NCBI Taxonomy" id="330153"/>
    <lineage>
        <taxon>Eukaryota</taxon>
        <taxon>Sar</taxon>
        <taxon>Alveolata</taxon>
        <taxon>Perkinsozoa</taxon>
        <taxon>Perkinsea</taxon>
        <taxon>Perkinsida</taxon>
        <taxon>Perkinsidae</taxon>
        <taxon>Perkinsus</taxon>
    </lineage>
</organism>
<evidence type="ECO:0000313" key="2">
    <source>
        <dbReference type="EMBL" id="KAF4651393.1"/>
    </source>
</evidence>